<evidence type="ECO:0000313" key="2">
    <source>
        <dbReference type="EMBL" id="KPD02605.1"/>
    </source>
</evidence>
<feature type="transmembrane region" description="Helical" evidence="1">
    <location>
        <begin position="7"/>
        <end position="26"/>
    </location>
</feature>
<keyword evidence="1" id="KW-0812">Transmembrane</keyword>
<keyword evidence="3" id="KW-1185">Reference proteome</keyword>
<dbReference type="AlphaFoldDB" id="A0A0N0Z7J4"/>
<name>A0A0N0Z7J4_9GAMM</name>
<feature type="transmembrane region" description="Helical" evidence="1">
    <location>
        <begin position="32"/>
        <end position="50"/>
    </location>
</feature>
<dbReference type="EMBL" id="LGAA01000018">
    <property type="protein sequence ID" value="KPD02605.1"/>
    <property type="molecule type" value="Genomic_DNA"/>
</dbReference>
<sequence length="114" mass="13051">MIAKYLPILLLVISNVFMMFAWYGHLKFGSKPLYVVIFFSWLIALVEYCFAIPANRLGHQYYSTAELKTLQEVITLCVFMVFSVVYLGEGFTINHLIGFILICAGAFFIFKGPF</sequence>
<feature type="transmembrane region" description="Helical" evidence="1">
    <location>
        <begin position="70"/>
        <end position="87"/>
    </location>
</feature>
<evidence type="ECO:0000256" key="1">
    <source>
        <dbReference type="SAM" id="Phobius"/>
    </source>
</evidence>
<evidence type="ECO:0000313" key="3">
    <source>
        <dbReference type="Proteomes" id="UP000053226"/>
    </source>
</evidence>
<gene>
    <name evidence="2" type="ORF">M992_1760</name>
</gene>
<accession>A0A0N0Z7J4</accession>
<dbReference type="Proteomes" id="UP000053226">
    <property type="component" value="Unassembled WGS sequence"/>
</dbReference>
<protein>
    <submittedName>
        <fullName evidence="2">Putative membrane protein</fullName>
    </submittedName>
</protein>
<dbReference type="InterPro" id="IPR007437">
    <property type="entry name" value="DUF486"/>
</dbReference>
<reference evidence="2 3" key="1">
    <citation type="submission" date="2015-07" db="EMBL/GenBank/DDBJ databases">
        <title>ATOL: Assembling a taxonomically balanced genome-scale reconstruction of the evolutionary history of the Enterobacteriaceae.</title>
        <authorList>
            <person name="Plunkett G.III."/>
            <person name="Neeno-Eckwall E.C."/>
            <person name="Glasner J.D."/>
            <person name="Perna N.T."/>
        </authorList>
    </citation>
    <scope>NUCLEOTIDE SEQUENCE [LARGE SCALE GENOMIC DNA]</scope>
    <source>
        <strain evidence="2 3">ATCC 35017</strain>
    </source>
</reference>
<comment type="caution">
    <text evidence="2">The sequence shown here is derived from an EMBL/GenBank/DDBJ whole genome shotgun (WGS) entry which is preliminary data.</text>
</comment>
<dbReference type="OrthoDB" id="9805206at2"/>
<proteinExistence type="predicted"/>
<keyword evidence="1" id="KW-1133">Transmembrane helix</keyword>
<dbReference type="PANTHER" id="PTHR38482">
    <property type="entry name" value="DMT FAMILY PROTEIN"/>
    <property type="match status" value="1"/>
</dbReference>
<dbReference type="PANTHER" id="PTHR38482:SF1">
    <property type="entry name" value="DMT FAMILY PROTEIN"/>
    <property type="match status" value="1"/>
</dbReference>
<keyword evidence="1" id="KW-0472">Membrane</keyword>
<dbReference type="Pfam" id="PF04342">
    <property type="entry name" value="DMT_6"/>
    <property type="match status" value="1"/>
</dbReference>
<dbReference type="PIRSF" id="PIRSF021239">
    <property type="entry name" value="UCP021239"/>
    <property type="match status" value="1"/>
</dbReference>
<feature type="transmembrane region" description="Helical" evidence="1">
    <location>
        <begin position="93"/>
        <end position="110"/>
    </location>
</feature>
<dbReference type="RefSeq" id="WP_053908528.1">
    <property type="nucleotide sequence ID" value="NZ_CAWMUS010000018.1"/>
</dbReference>
<organism evidence="2 3">
    <name type="scientific">Moellerella wisconsensis ATCC 35017</name>
    <dbReference type="NCBI Taxonomy" id="1354267"/>
    <lineage>
        <taxon>Bacteria</taxon>
        <taxon>Pseudomonadati</taxon>
        <taxon>Pseudomonadota</taxon>
        <taxon>Gammaproteobacteria</taxon>
        <taxon>Enterobacterales</taxon>
        <taxon>Morganellaceae</taxon>
        <taxon>Moellerella</taxon>
    </lineage>
</organism>